<dbReference type="KEGG" id="bgh:BDBG_03846"/>
<evidence type="ECO:0000256" key="3">
    <source>
        <dbReference type="ARBA" id="ARBA00022989"/>
    </source>
</evidence>
<dbReference type="AlphaFoldDB" id="A0A179UIJ3"/>
<feature type="transmembrane region" description="Helical" evidence="7">
    <location>
        <begin position="300"/>
        <end position="320"/>
    </location>
</feature>
<evidence type="ECO:0000256" key="1">
    <source>
        <dbReference type="ARBA" id="ARBA00004141"/>
    </source>
</evidence>
<feature type="transmembrane region" description="Helical" evidence="7">
    <location>
        <begin position="141"/>
        <end position="165"/>
    </location>
</feature>
<dbReference type="OrthoDB" id="2988756at2759"/>
<evidence type="ECO:0000256" key="5">
    <source>
        <dbReference type="ARBA" id="ARBA00038359"/>
    </source>
</evidence>
<keyword evidence="3 7" id="KW-1133">Transmembrane helix</keyword>
<feature type="compositionally biased region" description="Polar residues" evidence="6">
    <location>
        <begin position="367"/>
        <end position="382"/>
    </location>
</feature>
<feature type="transmembrane region" description="Helical" evidence="7">
    <location>
        <begin position="260"/>
        <end position="280"/>
    </location>
</feature>
<keyword evidence="4 7" id="KW-0472">Membrane</keyword>
<keyword evidence="2 7" id="KW-0812">Transmembrane</keyword>
<dbReference type="EMBL" id="GG657453">
    <property type="protein sequence ID" value="OAT07814.1"/>
    <property type="molecule type" value="Genomic_DNA"/>
</dbReference>
<comment type="subcellular location">
    <subcellularLocation>
        <location evidence="1">Membrane</location>
        <topology evidence="1">Multi-pass membrane protein</topology>
    </subcellularLocation>
</comment>
<feature type="transmembrane region" description="Helical" evidence="7">
    <location>
        <begin position="177"/>
        <end position="198"/>
    </location>
</feature>
<dbReference type="Proteomes" id="UP000002038">
    <property type="component" value="Unassembled WGS sequence"/>
</dbReference>
<accession>A0A179UIJ3</accession>
<reference evidence="10" key="1">
    <citation type="journal article" date="2015" name="PLoS Genet.">
        <title>The dynamic genome and transcriptome of the human fungal pathogen Blastomyces and close relative Emmonsia.</title>
        <authorList>
            <person name="Munoz J.F."/>
            <person name="Gauthier G.M."/>
            <person name="Desjardins C.A."/>
            <person name="Gallo J.E."/>
            <person name="Holder J."/>
            <person name="Sullivan T.D."/>
            <person name="Marty A.J."/>
            <person name="Carmen J.C."/>
            <person name="Chen Z."/>
            <person name="Ding L."/>
            <person name="Gujja S."/>
            <person name="Magrini V."/>
            <person name="Misas E."/>
            <person name="Mitreva M."/>
            <person name="Priest M."/>
            <person name="Saif S."/>
            <person name="Whiston E.A."/>
            <person name="Young S."/>
            <person name="Zeng Q."/>
            <person name="Goldman W.E."/>
            <person name="Mardis E.R."/>
            <person name="Taylor J.W."/>
            <person name="McEwen J.G."/>
            <person name="Clay O.K."/>
            <person name="Klein B.S."/>
            <person name="Cuomo C.A."/>
        </authorList>
    </citation>
    <scope>NUCLEOTIDE SEQUENCE [LARGE SCALE GENOMIC DNA]</scope>
    <source>
        <strain evidence="10">SLH14081</strain>
    </source>
</reference>
<organism evidence="9 10">
    <name type="scientific">Blastomyces gilchristii (strain SLH14081)</name>
    <name type="common">Blastomyces dermatitidis</name>
    <dbReference type="NCBI Taxonomy" id="559298"/>
    <lineage>
        <taxon>Eukaryota</taxon>
        <taxon>Fungi</taxon>
        <taxon>Dikarya</taxon>
        <taxon>Ascomycota</taxon>
        <taxon>Pezizomycotina</taxon>
        <taxon>Eurotiomycetes</taxon>
        <taxon>Eurotiomycetidae</taxon>
        <taxon>Onygenales</taxon>
        <taxon>Ajellomycetaceae</taxon>
        <taxon>Blastomyces</taxon>
    </lineage>
</organism>
<evidence type="ECO:0000256" key="4">
    <source>
        <dbReference type="ARBA" id="ARBA00023136"/>
    </source>
</evidence>
<dbReference type="Pfam" id="PF20684">
    <property type="entry name" value="Fung_rhodopsin"/>
    <property type="match status" value="1"/>
</dbReference>
<evidence type="ECO:0000256" key="6">
    <source>
        <dbReference type="SAM" id="MobiDB-lite"/>
    </source>
</evidence>
<name>A0A179UIJ3_BLAGS</name>
<evidence type="ECO:0000313" key="9">
    <source>
        <dbReference type="EMBL" id="OAT07814.1"/>
    </source>
</evidence>
<evidence type="ECO:0000256" key="2">
    <source>
        <dbReference type="ARBA" id="ARBA00022692"/>
    </source>
</evidence>
<dbReference type="STRING" id="559298.A0A179UIJ3"/>
<dbReference type="RefSeq" id="XP_002625787.2">
    <property type="nucleotide sequence ID" value="XM_002625741.2"/>
</dbReference>
<dbReference type="VEuPathDB" id="FungiDB:BDBG_03846"/>
<feature type="domain" description="Rhodopsin" evidence="8">
    <location>
        <begin position="66"/>
        <end position="317"/>
    </location>
</feature>
<evidence type="ECO:0000313" key="10">
    <source>
        <dbReference type="Proteomes" id="UP000002038"/>
    </source>
</evidence>
<keyword evidence="10" id="KW-1185">Reference proteome</keyword>
<dbReference type="PANTHER" id="PTHR33048">
    <property type="entry name" value="PTH11-LIKE INTEGRAL MEMBRANE PROTEIN (AFU_ORTHOLOGUE AFUA_5G11245)"/>
    <property type="match status" value="1"/>
</dbReference>
<dbReference type="InterPro" id="IPR052337">
    <property type="entry name" value="SAT4-like"/>
</dbReference>
<feature type="transmembrane region" description="Helical" evidence="7">
    <location>
        <begin position="84"/>
        <end position="104"/>
    </location>
</feature>
<sequence length="445" mass="49468">MNRRTIASRYPTGLDSLYQPDHRLSSFNLMSDSEAAAATAVAATVREFNVELWTQYGFGVLITALRSYARVNAVGFRDLRVDDYLIWFAILLYSAQFTLAFFAVNHGQGLANNGMTDAARAALDPDSEEYRLRVFGSKIQVIGWTCYSFLICMLKMSMLVFYTRLMEGLSRYFSIRIWFGIGLVATTFLASVITIYAACRPVSKYWQINPDPGNRCQGAVSRPIVFVTYIASVLTDIYLIMIPLPMLWGTRLKLAKKIGATIVLGAGVFVLVCATLKTIFVEVDPIHGAELAGRWGTREAFVSVVTTNLPMMLPLVRMWLKPLLGSAIFSSRTPYKHPTSFRTIGGGDGYNKNNSHKSSSNKRRGQKASSNNQHTTSGTIPLTESEEQIFQDVKLQNLRVSAGPQAATAAPQQQQLQPQDIVVSTEFHVTEKRAGRNAIRSHESF</sequence>
<dbReference type="GO" id="GO:0016020">
    <property type="term" value="C:membrane"/>
    <property type="evidence" value="ECO:0007669"/>
    <property type="project" value="UniProtKB-SubCell"/>
</dbReference>
<feature type="transmembrane region" description="Helical" evidence="7">
    <location>
        <begin position="224"/>
        <end position="248"/>
    </location>
</feature>
<evidence type="ECO:0000256" key="7">
    <source>
        <dbReference type="SAM" id="Phobius"/>
    </source>
</evidence>
<comment type="similarity">
    <text evidence="5">Belongs to the SAT4 family.</text>
</comment>
<proteinExistence type="inferred from homology"/>
<dbReference type="PANTHER" id="PTHR33048:SF105">
    <property type="match status" value="1"/>
</dbReference>
<protein>
    <recommendedName>
        <fullName evidence="8">Rhodopsin domain-containing protein</fullName>
    </recommendedName>
</protein>
<dbReference type="GeneID" id="8505362"/>
<feature type="region of interest" description="Disordered" evidence="6">
    <location>
        <begin position="340"/>
        <end position="385"/>
    </location>
</feature>
<gene>
    <name evidence="9" type="ORF">BDBG_03846</name>
</gene>
<evidence type="ECO:0000259" key="8">
    <source>
        <dbReference type="Pfam" id="PF20684"/>
    </source>
</evidence>
<dbReference type="InterPro" id="IPR049326">
    <property type="entry name" value="Rhodopsin_dom_fungi"/>
</dbReference>